<dbReference type="GO" id="GO:0140359">
    <property type="term" value="F:ABC-type transporter activity"/>
    <property type="evidence" value="ECO:0007669"/>
    <property type="project" value="InterPro"/>
</dbReference>
<comment type="similarity">
    <text evidence="2">Belongs to the ABC-2 integral membrane protein family.</text>
</comment>
<dbReference type="PANTHER" id="PTHR30294:SF38">
    <property type="entry name" value="TRANSPORT PERMEASE PROTEIN"/>
    <property type="match status" value="1"/>
</dbReference>
<feature type="transmembrane region" description="Helical" evidence="8">
    <location>
        <begin position="229"/>
        <end position="259"/>
    </location>
</feature>
<sequence length="386" mass="44491">MFYYILKKEFKLIFRDIHALLVLFLMPTIFILIMSLALKNSYSQTIDTKLKVAILSSSNKDISEIIENINKNSYFESYLEDENEPTSIMYNKNYDFIVKLDKDFKRKIKDNNKDFSIEILNKPDSKYELQIILKNELVKLISKSITKEFFIDSKIDARSLDNLDSFITNKYIFKNEKDSFKINSVQQSVPAWLIFSMFFILIPISNTFINEKSFGTIQRIKSINVPLYLILLGKILPYFIINQIQIILMFLVGIFIVPLFGGDKLDIQGNLFLLILISFIVSFTAISFALLIANISKTTEEATSIGGVINIIFAAIAGIMVPKFVMPQFMQDLSIFSPMSWGLESFLEVLVRAGNFSDIKLYLCYLLIFGTICLIFANLLLKKREF</sequence>
<proteinExistence type="inferred from homology"/>
<protein>
    <submittedName>
        <fullName evidence="10">ABC transporter permease</fullName>
    </submittedName>
</protein>
<evidence type="ECO:0000256" key="5">
    <source>
        <dbReference type="ARBA" id="ARBA00022692"/>
    </source>
</evidence>
<dbReference type="EMBL" id="JAQTJK010000004">
    <property type="protein sequence ID" value="MDK2041056.1"/>
    <property type="molecule type" value="Genomic_DNA"/>
</dbReference>
<evidence type="ECO:0000259" key="9">
    <source>
        <dbReference type="PROSITE" id="PS51012"/>
    </source>
</evidence>
<feature type="domain" description="ABC transmembrane type-2" evidence="9">
    <location>
        <begin position="153"/>
        <end position="384"/>
    </location>
</feature>
<keyword evidence="6 8" id="KW-1133">Transmembrane helix</keyword>
<dbReference type="Pfam" id="PF12698">
    <property type="entry name" value="ABC2_membrane_3"/>
    <property type="match status" value="1"/>
</dbReference>
<organism evidence="10 11">
    <name type="scientific">Aliarcobacter butzleri</name>
    <dbReference type="NCBI Taxonomy" id="28197"/>
    <lineage>
        <taxon>Bacteria</taxon>
        <taxon>Pseudomonadati</taxon>
        <taxon>Campylobacterota</taxon>
        <taxon>Epsilonproteobacteria</taxon>
        <taxon>Campylobacterales</taxon>
        <taxon>Arcobacteraceae</taxon>
        <taxon>Aliarcobacter</taxon>
    </lineage>
</organism>
<feature type="transmembrane region" description="Helical" evidence="8">
    <location>
        <begin position="20"/>
        <end position="38"/>
    </location>
</feature>
<name>A0AAW6VGE1_9BACT</name>
<dbReference type="PANTHER" id="PTHR30294">
    <property type="entry name" value="MEMBRANE COMPONENT OF ABC TRANSPORTER YHHJ-RELATED"/>
    <property type="match status" value="1"/>
</dbReference>
<feature type="transmembrane region" description="Helical" evidence="8">
    <location>
        <begin position="305"/>
        <end position="325"/>
    </location>
</feature>
<evidence type="ECO:0000256" key="2">
    <source>
        <dbReference type="ARBA" id="ARBA00007783"/>
    </source>
</evidence>
<evidence type="ECO:0000256" key="6">
    <source>
        <dbReference type="ARBA" id="ARBA00022989"/>
    </source>
</evidence>
<dbReference type="RefSeq" id="WP_152059883.1">
    <property type="nucleotide sequence ID" value="NZ_CABVSN010000008.1"/>
</dbReference>
<dbReference type="InterPro" id="IPR013525">
    <property type="entry name" value="ABC2_TM"/>
</dbReference>
<comment type="subcellular location">
    <subcellularLocation>
        <location evidence="1">Cell membrane</location>
        <topology evidence="1">Multi-pass membrane protein</topology>
    </subcellularLocation>
</comment>
<dbReference type="InterPro" id="IPR051449">
    <property type="entry name" value="ABC-2_transporter_component"/>
</dbReference>
<reference evidence="10" key="1">
    <citation type="journal article" date="2023" name="Antibiotics">
        <title>Genomic Characterization of Antibiotic-Resistant Campylobacterales Isolated from Chilean Poultry Meat.</title>
        <authorList>
            <person name="Concha-Toloza M."/>
            <person name="Lopez-Cantillo M."/>
            <person name="Molina-Mora J.A."/>
            <person name="Collado L."/>
        </authorList>
    </citation>
    <scope>NUCLEOTIDE SEQUENCE</scope>
    <source>
        <strain evidence="10">FR1p153A2</strain>
    </source>
</reference>
<keyword evidence="7 8" id="KW-0472">Membrane</keyword>
<evidence type="ECO:0000256" key="7">
    <source>
        <dbReference type="ARBA" id="ARBA00023136"/>
    </source>
</evidence>
<comment type="caution">
    <text evidence="10">The sequence shown here is derived from an EMBL/GenBank/DDBJ whole genome shotgun (WGS) entry which is preliminary data.</text>
</comment>
<evidence type="ECO:0000313" key="11">
    <source>
        <dbReference type="Proteomes" id="UP001237501"/>
    </source>
</evidence>
<accession>A0AAW6VGE1</accession>
<dbReference type="Proteomes" id="UP001237501">
    <property type="component" value="Unassembled WGS sequence"/>
</dbReference>
<gene>
    <name evidence="10" type="ORF">PT517_04585</name>
</gene>
<evidence type="ECO:0000256" key="4">
    <source>
        <dbReference type="ARBA" id="ARBA00022475"/>
    </source>
</evidence>
<keyword evidence="4" id="KW-1003">Cell membrane</keyword>
<dbReference type="PROSITE" id="PS51012">
    <property type="entry name" value="ABC_TM2"/>
    <property type="match status" value="1"/>
</dbReference>
<feature type="transmembrane region" description="Helical" evidence="8">
    <location>
        <begin position="359"/>
        <end position="381"/>
    </location>
</feature>
<dbReference type="GO" id="GO:0005886">
    <property type="term" value="C:plasma membrane"/>
    <property type="evidence" value="ECO:0007669"/>
    <property type="project" value="UniProtKB-SubCell"/>
</dbReference>
<evidence type="ECO:0000256" key="8">
    <source>
        <dbReference type="SAM" id="Phobius"/>
    </source>
</evidence>
<dbReference type="InterPro" id="IPR047817">
    <property type="entry name" value="ABC2_TM_bact-type"/>
</dbReference>
<reference evidence="10" key="2">
    <citation type="submission" date="2023-02" db="EMBL/GenBank/DDBJ databases">
        <authorList>
            <person name="Concha-Toloza M."/>
            <person name="Lopez-Cantillo M."/>
            <person name="Molina-Mora J."/>
            <person name="Collado L."/>
        </authorList>
    </citation>
    <scope>NUCLEOTIDE SEQUENCE</scope>
    <source>
        <strain evidence="10">FR1p153A2</strain>
    </source>
</reference>
<evidence type="ECO:0000256" key="3">
    <source>
        <dbReference type="ARBA" id="ARBA00022448"/>
    </source>
</evidence>
<evidence type="ECO:0000313" key="10">
    <source>
        <dbReference type="EMBL" id="MDK2041056.1"/>
    </source>
</evidence>
<feature type="transmembrane region" description="Helical" evidence="8">
    <location>
        <begin position="271"/>
        <end position="293"/>
    </location>
</feature>
<evidence type="ECO:0000256" key="1">
    <source>
        <dbReference type="ARBA" id="ARBA00004651"/>
    </source>
</evidence>
<keyword evidence="3" id="KW-0813">Transport</keyword>
<keyword evidence="5 8" id="KW-0812">Transmembrane</keyword>
<feature type="transmembrane region" description="Helical" evidence="8">
    <location>
        <begin position="189"/>
        <end position="209"/>
    </location>
</feature>
<dbReference type="AlphaFoldDB" id="A0AAW6VGE1"/>